<gene>
    <name evidence="1" type="ORF">FHS38_006899</name>
</gene>
<accession>A0A7W7PI90</accession>
<organism evidence="1 2">
    <name type="scientific">Streptomyces netropsis</name>
    <name type="common">Streptoverticillium netropsis</name>
    <dbReference type="NCBI Taxonomy" id="55404"/>
    <lineage>
        <taxon>Bacteria</taxon>
        <taxon>Bacillati</taxon>
        <taxon>Actinomycetota</taxon>
        <taxon>Actinomycetes</taxon>
        <taxon>Kitasatosporales</taxon>
        <taxon>Streptomycetaceae</taxon>
        <taxon>Streptomyces</taxon>
    </lineage>
</organism>
<reference evidence="1 2" key="1">
    <citation type="submission" date="2020-08" db="EMBL/GenBank/DDBJ databases">
        <title>Genomic Encyclopedia of Type Strains, Phase III (KMG-III): the genomes of soil and plant-associated and newly described type strains.</title>
        <authorList>
            <person name="Whitman W."/>
        </authorList>
    </citation>
    <scope>NUCLEOTIDE SEQUENCE [LARGE SCALE GENOMIC DNA]</scope>
    <source>
        <strain evidence="1 2">CECT 3265</strain>
    </source>
</reference>
<protein>
    <submittedName>
        <fullName evidence="1">Uncharacterized protein</fullName>
    </submittedName>
</protein>
<proteinExistence type="predicted"/>
<dbReference type="Proteomes" id="UP000556436">
    <property type="component" value="Unassembled WGS sequence"/>
</dbReference>
<evidence type="ECO:0000313" key="1">
    <source>
        <dbReference type="EMBL" id="MBB4890807.1"/>
    </source>
</evidence>
<dbReference type="AlphaFoldDB" id="A0A7W7PI90"/>
<evidence type="ECO:0000313" key="2">
    <source>
        <dbReference type="Proteomes" id="UP000556436"/>
    </source>
</evidence>
<dbReference type="EMBL" id="JACHJG010000026">
    <property type="protein sequence ID" value="MBB4890807.1"/>
    <property type="molecule type" value="Genomic_DNA"/>
</dbReference>
<keyword evidence="2" id="KW-1185">Reference proteome</keyword>
<sequence length="207" mass="22678">MIAPEATARPGLSADEATAGPWAAVRPADVCRDNPWAQHRFRSRIGTSLDVATEASTYRIAHDLTIWMADRDFPGRPTRQTSNFTPSQIGVFAAYATTRGRALVDRELYLHKSWTKGEPAKRLVLRALASDQFEAFLAVRNCFAPDVVLTSCKVPDTRLEEIAALRRLSVPAPRRAPRTRSTRGCAIGAGVCRPARPLPSVLVSAEL</sequence>
<name>A0A7W7PI90_STRNE</name>
<comment type="caution">
    <text evidence="1">The sequence shown here is derived from an EMBL/GenBank/DDBJ whole genome shotgun (WGS) entry which is preliminary data.</text>
</comment>
<dbReference type="RefSeq" id="WP_184740358.1">
    <property type="nucleotide sequence ID" value="NZ_BMRW01000024.1"/>
</dbReference>